<organism evidence="1 2">
    <name type="scientific">Trichonephila inaurata madagascariensis</name>
    <dbReference type="NCBI Taxonomy" id="2747483"/>
    <lineage>
        <taxon>Eukaryota</taxon>
        <taxon>Metazoa</taxon>
        <taxon>Ecdysozoa</taxon>
        <taxon>Arthropoda</taxon>
        <taxon>Chelicerata</taxon>
        <taxon>Arachnida</taxon>
        <taxon>Araneae</taxon>
        <taxon>Araneomorphae</taxon>
        <taxon>Entelegynae</taxon>
        <taxon>Araneoidea</taxon>
        <taxon>Nephilidae</taxon>
        <taxon>Trichonephila</taxon>
        <taxon>Trichonephila inaurata</taxon>
    </lineage>
</organism>
<accession>A0A8X6WTK3</accession>
<reference evidence="1" key="1">
    <citation type="submission" date="2020-08" db="EMBL/GenBank/DDBJ databases">
        <title>Multicomponent nature underlies the extraordinary mechanical properties of spider dragline silk.</title>
        <authorList>
            <person name="Kono N."/>
            <person name="Nakamura H."/>
            <person name="Mori M."/>
            <person name="Yoshida Y."/>
            <person name="Ohtoshi R."/>
            <person name="Malay A.D."/>
            <person name="Moran D.A.P."/>
            <person name="Tomita M."/>
            <person name="Numata K."/>
            <person name="Arakawa K."/>
        </authorList>
    </citation>
    <scope>NUCLEOTIDE SEQUENCE</scope>
</reference>
<proteinExistence type="predicted"/>
<protein>
    <submittedName>
        <fullName evidence="1">Uncharacterized protein</fullName>
    </submittedName>
</protein>
<comment type="caution">
    <text evidence="1">The sequence shown here is derived from an EMBL/GenBank/DDBJ whole genome shotgun (WGS) entry which is preliminary data.</text>
</comment>
<sequence length="126" mass="14802">MENKKKLLTKILEYAGVPSLKHQALLKVTVLLWNHESILYEPWKSFDDTARRCLGQKSSLVEYRINTLPLPVLLKNELSRFNAGIYLEIFKWNEYQLDKYGLEIIIPKPLCWKLSGTINYKKTAEF</sequence>
<gene>
    <name evidence="1" type="ORF">TNIN_172611</name>
</gene>
<dbReference type="Proteomes" id="UP000886998">
    <property type="component" value="Unassembled WGS sequence"/>
</dbReference>
<dbReference type="EMBL" id="BMAV01002279">
    <property type="protein sequence ID" value="GFY41098.1"/>
    <property type="molecule type" value="Genomic_DNA"/>
</dbReference>
<evidence type="ECO:0000313" key="2">
    <source>
        <dbReference type="Proteomes" id="UP000886998"/>
    </source>
</evidence>
<evidence type="ECO:0000313" key="1">
    <source>
        <dbReference type="EMBL" id="GFY41098.1"/>
    </source>
</evidence>
<name>A0A8X6WTK3_9ARAC</name>
<keyword evidence="2" id="KW-1185">Reference proteome</keyword>
<dbReference type="AlphaFoldDB" id="A0A8X6WTK3"/>